<organism evidence="1 2">
    <name type="scientific">Amorphotheca resinae ATCC 22711</name>
    <dbReference type="NCBI Taxonomy" id="857342"/>
    <lineage>
        <taxon>Eukaryota</taxon>
        <taxon>Fungi</taxon>
        <taxon>Dikarya</taxon>
        <taxon>Ascomycota</taxon>
        <taxon>Pezizomycotina</taxon>
        <taxon>Leotiomycetes</taxon>
        <taxon>Helotiales</taxon>
        <taxon>Amorphothecaceae</taxon>
        <taxon>Amorphotheca</taxon>
    </lineage>
</organism>
<accession>A0A2T3B6Q9</accession>
<dbReference type="InParanoid" id="A0A2T3B6Q9"/>
<dbReference type="AlphaFoldDB" id="A0A2T3B6Q9"/>
<protein>
    <submittedName>
        <fullName evidence="1">Uncharacterized protein</fullName>
    </submittedName>
</protein>
<evidence type="ECO:0000313" key="2">
    <source>
        <dbReference type="Proteomes" id="UP000241818"/>
    </source>
</evidence>
<dbReference type="EMBL" id="KZ679009">
    <property type="protein sequence ID" value="PSS22455.1"/>
    <property type="molecule type" value="Genomic_DNA"/>
</dbReference>
<dbReference type="GeneID" id="36572800"/>
<dbReference type="Proteomes" id="UP000241818">
    <property type="component" value="Unassembled WGS sequence"/>
</dbReference>
<keyword evidence="2" id="KW-1185">Reference proteome</keyword>
<sequence length="71" mass="8342">MICMVAESPNPHWNRFGRIQLQRPMEHALQKRVKNAGRLWRLAVAGRSTSPCITPYFLNACLQRYTHRCIF</sequence>
<dbReference type="RefSeq" id="XP_024722610.1">
    <property type="nucleotide sequence ID" value="XM_024864719.1"/>
</dbReference>
<name>A0A2T3B6Q9_AMORE</name>
<reference evidence="1 2" key="1">
    <citation type="journal article" date="2018" name="New Phytol.">
        <title>Comparative genomics and transcriptomics depict ericoid mycorrhizal fungi as versatile saprotrophs and plant mutualists.</title>
        <authorList>
            <person name="Martino E."/>
            <person name="Morin E."/>
            <person name="Grelet G.A."/>
            <person name="Kuo A."/>
            <person name="Kohler A."/>
            <person name="Daghino S."/>
            <person name="Barry K.W."/>
            <person name="Cichocki N."/>
            <person name="Clum A."/>
            <person name="Dockter R.B."/>
            <person name="Hainaut M."/>
            <person name="Kuo R.C."/>
            <person name="LaButti K."/>
            <person name="Lindahl B.D."/>
            <person name="Lindquist E.A."/>
            <person name="Lipzen A."/>
            <person name="Khouja H.R."/>
            <person name="Magnuson J."/>
            <person name="Murat C."/>
            <person name="Ohm R.A."/>
            <person name="Singer S.W."/>
            <person name="Spatafora J.W."/>
            <person name="Wang M."/>
            <person name="Veneault-Fourrey C."/>
            <person name="Henrissat B."/>
            <person name="Grigoriev I.V."/>
            <person name="Martin F.M."/>
            <person name="Perotto S."/>
        </authorList>
    </citation>
    <scope>NUCLEOTIDE SEQUENCE [LARGE SCALE GENOMIC DNA]</scope>
    <source>
        <strain evidence="1 2">ATCC 22711</strain>
    </source>
</reference>
<proteinExistence type="predicted"/>
<evidence type="ECO:0000313" key="1">
    <source>
        <dbReference type="EMBL" id="PSS22455.1"/>
    </source>
</evidence>
<gene>
    <name evidence="1" type="ORF">M430DRAFT_225810</name>
</gene>